<proteinExistence type="predicted"/>
<dbReference type="HOGENOM" id="CLU_1905816_0_0_6"/>
<dbReference type="AlphaFoldDB" id="L0DYF0"/>
<name>L0DYF0_THIND</name>
<dbReference type="STRING" id="1255043.TVNIR_2342"/>
<gene>
    <name evidence="1" type="ordered locus">TVNIR_2342</name>
</gene>
<dbReference type="PATRIC" id="fig|1255043.3.peg.2364"/>
<evidence type="ECO:0000313" key="1">
    <source>
        <dbReference type="EMBL" id="AGA33985.1"/>
    </source>
</evidence>
<dbReference type="KEGG" id="tni:TVNIR_2342"/>
<dbReference type="EMBL" id="CP003989">
    <property type="protein sequence ID" value="AGA33985.1"/>
    <property type="molecule type" value="Genomic_DNA"/>
</dbReference>
<protein>
    <submittedName>
        <fullName evidence="1">Uncharacterized protein</fullName>
    </submittedName>
</protein>
<sequence>MDHDFPPVGRSSLCSVSRQVVAAARYAPRDSIPWRVMREARRTAGCPQPIRTDSAARKKPVLRSFPAPGRCAVPGFVPPASAQRTARVPAPPRSDEECRWARGCCRGANPQSGQGFIPSLQLKNSPPGLCGLH</sequence>
<organism evidence="1 2">
    <name type="scientific">Thioalkalivibrio nitratireducens (strain DSM 14787 / UNIQEM 213 / ALEN2)</name>
    <dbReference type="NCBI Taxonomy" id="1255043"/>
    <lineage>
        <taxon>Bacteria</taxon>
        <taxon>Pseudomonadati</taxon>
        <taxon>Pseudomonadota</taxon>
        <taxon>Gammaproteobacteria</taxon>
        <taxon>Chromatiales</taxon>
        <taxon>Ectothiorhodospiraceae</taxon>
        <taxon>Thioalkalivibrio</taxon>
    </lineage>
</organism>
<dbReference type="Proteomes" id="UP000010809">
    <property type="component" value="Chromosome"/>
</dbReference>
<evidence type="ECO:0000313" key="2">
    <source>
        <dbReference type="Proteomes" id="UP000010809"/>
    </source>
</evidence>
<keyword evidence="2" id="KW-1185">Reference proteome</keyword>
<accession>L0DYF0</accession>
<reference evidence="1" key="1">
    <citation type="submission" date="2015-12" db="EMBL/GenBank/DDBJ databases">
        <authorList>
            <person name="Tikhonova T.V."/>
            <person name="Pavlov A.R."/>
            <person name="Beletsky A.V."/>
            <person name="Mardanov A.V."/>
            <person name="Sorokin D.Y."/>
            <person name="Ravin N.V."/>
            <person name="Popov V.O."/>
        </authorList>
    </citation>
    <scope>NUCLEOTIDE SEQUENCE</scope>
    <source>
        <strain evidence="1">DSM 14787</strain>
    </source>
</reference>